<proteinExistence type="predicted"/>
<protein>
    <submittedName>
        <fullName evidence="3">NADPH-dependent FMN reductase</fullName>
    </submittedName>
</protein>
<dbReference type="InterPro" id="IPR005025">
    <property type="entry name" value="FMN_Rdtase-like_dom"/>
</dbReference>
<dbReference type="EMBL" id="FOQO01000001">
    <property type="protein sequence ID" value="SFH76176.1"/>
    <property type="molecule type" value="Genomic_DNA"/>
</dbReference>
<dbReference type="GO" id="GO:0016491">
    <property type="term" value="F:oxidoreductase activity"/>
    <property type="evidence" value="ECO:0007669"/>
    <property type="project" value="InterPro"/>
</dbReference>
<gene>
    <name evidence="3" type="ORF">SAMN05444682_101120</name>
</gene>
<sequence length="357" mass="41106">MKPNDENAKLPPAQRPFRVLIISGSQRRQYNCPGVDSKSRTLMLKMAEMLPKEWEIDYEDLGNVYARERIQSCNACVSTAMALCVWPCNCYEKDSRKEPDLMWNLDLYARLDMADAWAIIGPINWYSCSSNLKLMFDRLVCMNGGNPDEKSIDHKNPEKAMALEHTAQWEAMSLNHLEGRTAAFFCYGDEGGDELDEAGRPKILQHKHYFDPVDEPFANERNAYAPLVWQCRYGGVEVPDHLWKCGITGKDKKYSDNQAEHMVDENEFMASFSAWVRDFENFVRQKGKVPPNRYRAFGYKAPTHFWGNVKDGIRYVRMMVGKAPKGSSPRTQEDLGLNKDATWHTKKGEGEKLRRHD</sequence>
<dbReference type="Gene3D" id="3.40.50.360">
    <property type="match status" value="1"/>
</dbReference>
<dbReference type="STRING" id="1477437.SAMN05444682_101120"/>
<evidence type="ECO:0000313" key="4">
    <source>
        <dbReference type="Proteomes" id="UP000198670"/>
    </source>
</evidence>
<evidence type="ECO:0000259" key="2">
    <source>
        <dbReference type="Pfam" id="PF03358"/>
    </source>
</evidence>
<feature type="compositionally biased region" description="Basic and acidic residues" evidence="1">
    <location>
        <begin position="331"/>
        <end position="357"/>
    </location>
</feature>
<evidence type="ECO:0000313" key="3">
    <source>
        <dbReference type="EMBL" id="SFH76176.1"/>
    </source>
</evidence>
<organism evidence="3 4">
    <name type="scientific">Parapedobacter indicus</name>
    <dbReference type="NCBI Taxonomy" id="1477437"/>
    <lineage>
        <taxon>Bacteria</taxon>
        <taxon>Pseudomonadati</taxon>
        <taxon>Bacteroidota</taxon>
        <taxon>Sphingobacteriia</taxon>
        <taxon>Sphingobacteriales</taxon>
        <taxon>Sphingobacteriaceae</taxon>
        <taxon>Parapedobacter</taxon>
    </lineage>
</organism>
<feature type="region of interest" description="Disordered" evidence="1">
    <location>
        <begin position="323"/>
        <end position="357"/>
    </location>
</feature>
<name>A0A1I3CPC1_9SPHI</name>
<dbReference type="AlphaFoldDB" id="A0A1I3CPC1"/>
<reference evidence="3 4" key="1">
    <citation type="submission" date="2016-10" db="EMBL/GenBank/DDBJ databases">
        <authorList>
            <person name="de Groot N.N."/>
        </authorList>
    </citation>
    <scope>NUCLEOTIDE SEQUENCE [LARGE SCALE GENOMIC DNA]</scope>
    <source>
        <strain evidence="3 4">RK1</strain>
    </source>
</reference>
<dbReference type="InterPro" id="IPR029039">
    <property type="entry name" value="Flavoprotein-like_sf"/>
</dbReference>
<dbReference type="Proteomes" id="UP000198670">
    <property type="component" value="Unassembled WGS sequence"/>
</dbReference>
<evidence type="ECO:0000256" key="1">
    <source>
        <dbReference type="SAM" id="MobiDB-lite"/>
    </source>
</evidence>
<feature type="domain" description="NADPH-dependent FMN reductase-like" evidence="2">
    <location>
        <begin position="18"/>
        <end position="147"/>
    </location>
</feature>
<dbReference type="Pfam" id="PF03358">
    <property type="entry name" value="FMN_red"/>
    <property type="match status" value="1"/>
</dbReference>
<accession>A0A1I3CPC1</accession>
<keyword evidence="4" id="KW-1185">Reference proteome</keyword>
<dbReference type="RefSeq" id="WP_218146415.1">
    <property type="nucleotide sequence ID" value="NZ_FOQO01000001.1"/>
</dbReference>
<dbReference type="SUPFAM" id="SSF52218">
    <property type="entry name" value="Flavoproteins"/>
    <property type="match status" value="1"/>
</dbReference>